<name>A0A7W5Y948_9ACTN</name>
<evidence type="ECO:0000313" key="3">
    <source>
        <dbReference type="Proteomes" id="UP000579945"/>
    </source>
</evidence>
<keyword evidence="3" id="KW-1185">Reference proteome</keyword>
<protein>
    <submittedName>
        <fullName evidence="2">Uncharacterized protein</fullName>
    </submittedName>
</protein>
<evidence type="ECO:0000313" key="2">
    <source>
        <dbReference type="EMBL" id="MBB3729258.1"/>
    </source>
</evidence>
<evidence type="ECO:0000256" key="1">
    <source>
        <dbReference type="SAM" id="MobiDB-lite"/>
    </source>
</evidence>
<organism evidence="2 3">
    <name type="scientific">Nonomuraea dietziae</name>
    <dbReference type="NCBI Taxonomy" id="65515"/>
    <lineage>
        <taxon>Bacteria</taxon>
        <taxon>Bacillati</taxon>
        <taxon>Actinomycetota</taxon>
        <taxon>Actinomycetes</taxon>
        <taxon>Streptosporangiales</taxon>
        <taxon>Streptosporangiaceae</taxon>
        <taxon>Nonomuraea</taxon>
    </lineage>
</organism>
<sequence>MTRVQVTTHIKPSWASALPPIEVKAAASSATEPGALAPPGASSPLDLDTAQPAAPHSH</sequence>
<feature type="region of interest" description="Disordered" evidence="1">
    <location>
        <begin position="28"/>
        <end position="58"/>
    </location>
</feature>
<proteinExistence type="predicted"/>
<dbReference type="EMBL" id="JACIBV010000001">
    <property type="protein sequence ID" value="MBB3729258.1"/>
    <property type="molecule type" value="Genomic_DNA"/>
</dbReference>
<comment type="caution">
    <text evidence="2">The sequence shown here is derived from an EMBL/GenBank/DDBJ whole genome shotgun (WGS) entry which is preliminary data.</text>
</comment>
<gene>
    <name evidence="2" type="ORF">FHR33_005118</name>
</gene>
<dbReference type="Proteomes" id="UP000579945">
    <property type="component" value="Unassembled WGS sequence"/>
</dbReference>
<accession>A0A7W5Y948</accession>
<reference evidence="2 3" key="1">
    <citation type="submission" date="2020-08" db="EMBL/GenBank/DDBJ databases">
        <title>Sequencing the genomes of 1000 actinobacteria strains.</title>
        <authorList>
            <person name="Klenk H.-P."/>
        </authorList>
    </citation>
    <scope>NUCLEOTIDE SEQUENCE [LARGE SCALE GENOMIC DNA]</scope>
    <source>
        <strain evidence="2 3">DSM 44320</strain>
    </source>
</reference>
<dbReference type="AlphaFoldDB" id="A0A7W5Y948"/>
<feature type="compositionally biased region" description="Low complexity" evidence="1">
    <location>
        <begin position="33"/>
        <end position="45"/>
    </location>
</feature>